<dbReference type="InterPro" id="IPR001789">
    <property type="entry name" value="Sig_transdc_resp-reg_receiver"/>
</dbReference>
<evidence type="ECO:0000259" key="8">
    <source>
        <dbReference type="PROSITE" id="PS50110"/>
    </source>
</evidence>
<dbReference type="PROSITE" id="PS51755">
    <property type="entry name" value="OMPR_PHOB"/>
    <property type="match status" value="1"/>
</dbReference>
<dbReference type="SUPFAM" id="SSF52172">
    <property type="entry name" value="CheY-like"/>
    <property type="match status" value="1"/>
</dbReference>
<dbReference type="InterPro" id="IPR001867">
    <property type="entry name" value="OmpR/PhoB-type_DNA-bd"/>
</dbReference>
<dbReference type="PANTHER" id="PTHR48111:SF52">
    <property type="entry name" value="TRANSCRIPTIONAL REGULATORY PROTEIN YVRH"/>
    <property type="match status" value="1"/>
</dbReference>
<keyword evidence="11" id="KW-1185">Reference proteome</keyword>
<dbReference type="PROSITE" id="PS50110">
    <property type="entry name" value="RESPONSE_REGULATORY"/>
    <property type="match status" value="1"/>
</dbReference>
<feature type="domain" description="Response regulatory" evidence="8">
    <location>
        <begin position="5"/>
        <end position="119"/>
    </location>
</feature>
<evidence type="ECO:0000256" key="3">
    <source>
        <dbReference type="ARBA" id="ARBA00023015"/>
    </source>
</evidence>
<evidence type="ECO:0000259" key="9">
    <source>
        <dbReference type="PROSITE" id="PS51755"/>
    </source>
</evidence>
<dbReference type="GO" id="GO:0032993">
    <property type="term" value="C:protein-DNA complex"/>
    <property type="evidence" value="ECO:0007669"/>
    <property type="project" value="TreeGrafter"/>
</dbReference>
<dbReference type="AlphaFoldDB" id="A0A430ALA3"/>
<dbReference type="PANTHER" id="PTHR48111">
    <property type="entry name" value="REGULATOR OF RPOS"/>
    <property type="match status" value="1"/>
</dbReference>
<dbReference type="Pfam" id="PF00072">
    <property type="entry name" value="Response_reg"/>
    <property type="match status" value="1"/>
</dbReference>
<dbReference type="GO" id="GO:0000976">
    <property type="term" value="F:transcription cis-regulatory region binding"/>
    <property type="evidence" value="ECO:0007669"/>
    <property type="project" value="TreeGrafter"/>
</dbReference>
<feature type="modified residue" description="4-aspartylphosphate" evidence="6">
    <location>
        <position position="55"/>
    </location>
</feature>
<dbReference type="Pfam" id="PF00486">
    <property type="entry name" value="Trans_reg_C"/>
    <property type="match status" value="1"/>
</dbReference>
<evidence type="ECO:0000313" key="11">
    <source>
        <dbReference type="Proteomes" id="UP000287605"/>
    </source>
</evidence>
<organism evidence="10 11">
    <name type="scientific">Vagococcus elongatus</name>
    <dbReference type="NCBI Taxonomy" id="180344"/>
    <lineage>
        <taxon>Bacteria</taxon>
        <taxon>Bacillati</taxon>
        <taxon>Bacillota</taxon>
        <taxon>Bacilli</taxon>
        <taxon>Lactobacillales</taxon>
        <taxon>Enterococcaceae</taxon>
        <taxon>Vagococcus</taxon>
    </lineage>
</organism>
<dbReference type="SMART" id="SM00448">
    <property type="entry name" value="REC"/>
    <property type="match status" value="1"/>
</dbReference>
<accession>A0A430ALA3</accession>
<dbReference type="Gene3D" id="1.10.10.10">
    <property type="entry name" value="Winged helix-like DNA-binding domain superfamily/Winged helix DNA-binding domain"/>
    <property type="match status" value="1"/>
</dbReference>
<dbReference type="InterPro" id="IPR039420">
    <property type="entry name" value="WalR-like"/>
</dbReference>
<dbReference type="InterPro" id="IPR036388">
    <property type="entry name" value="WH-like_DNA-bd_sf"/>
</dbReference>
<keyword evidence="2" id="KW-0902">Two-component regulatory system</keyword>
<feature type="DNA-binding region" description="OmpR/PhoB-type" evidence="7">
    <location>
        <begin position="127"/>
        <end position="226"/>
    </location>
</feature>
<dbReference type="OrthoDB" id="9790442at2"/>
<dbReference type="CDD" id="cd00383">
    <property type="entry name" value="trans_reg_C"/>
    <property type="match status" value="1"/>
</dbReference>
<sequence>MKDKEILIVDDDLEILNIIKSIFENDGYSKVKAMSSAKKALETIYEKIPDMIILDVMMPEMDGFEFLQEVRSLTKVPVLMLTAKGEAEDKFSGFELGADDYLVKPFLPKELLFRVSAILRRTYPEKNRVIVLDSAKVDIDKAEVIRNHDKIPLTAKEYTIFFKLYENIDKIVTIGSLCQTVCGDFWDGYETTLMTHIRHLREKIEDNPSKPVSIVTVKGLGYKLVSKGE</sequence>
<keyword evidence="1 6" id="KW-0597">Phosphoprotein</keyword>
<dbReference type="GO" id="GO:0005829">
    <property type="term" value="C:cytosol"/>
    <property type="evidence" value="ECO:0007669"/>
    <property type="project" value="TreeGrafter"/>
</dbReference>
<feature type="domain" description="OmpR/PhoB-type" evidence="9">
    <location>
        <begin position="127"/>
        <end position="226"/>
    </location>
</feature>
<evidence type="ECO:0000256" key="4">
    <source>
        <dbReference type="ARBA" id="ARBA00023125"/>
    </source>
</evidence>
<name>A0A430ALA3_9ENTE</name>
<dbReference type="EMBL" id="NGKA01000033">
    <property type="protein sequence ID" value="RSU08875.1"/>
    <property type="molecule type" value="Genomic_DNA"/>
</dbReference>
<dbReference type="Gene3D" id="6.10.250.690">
    <property type="match status" value="1"/>
</dbReference>
<proteinExistence type="predicted"/>
<dbReference type="SMART" id="SM00862">
    <property type="entry name" value="Trans_reg_C"/>
    <property type="match status" value="1"/>
</dbReference>
<evidence type="ECO:0000256" key="1">
    <source>
        <dbReference type="ARBA" id="ARBA00022553"/>
    </source>
</evidence>
<gene>
    <name evidence="10" type="ORF">CBF29_13030</name>
</gene>
<dbReference type="Proteomes" id="UP000287605">
    <property type="component" value="Unassembled WGS sequence"/>
</dbReference>
<evidence type="ECO:0000256" key="5">
    <source>
        <dbReference type="ARBA" id="ARBA00023163"/>
    </source>
</evidence>
<dbReference type="InterPro" id="IPR011006">
    <property type="entry name" value="CheY-like_superfamily"/>
</dbReference>
<evidence type="ECO:0000256" key="7">
    <source>
        <dbReference type="PROSITE-ProRule" id="PRU01091"/>
    </source>
</evidence>
<dbReference type="GO" id="GO:0000156">
    <property type="term" value="F:phosphorelay response regulator activity"/>
    <property type="evidence" value="ECO:0007669"/>
    <property type="project" value="TreeGrafter"/>
</dbReference>
<comment type="caution">
    <text evidence="10">The sequence shown here is derived from an EMBL/GenBank/DDBJ whole genome shotgun (WGS) entry which is preliminary data.</text>
</comment>
<keyword evidence="4 7" id="KW-0238">DNA-binding</keyword>
<protein>
    <submittedName>
        <fullName evidence="10">DNA-binding response regulator</fullName>
    </submittedName>
</protein>
<reference evidence="10 11" key="1">
    <citation type="submission" date="2017-05" db="EMBL/GenBank/DDBJ databases">
        <title>Vagococcus spp. assemblies.</title>
        <authorList>
            <person name="Gulvik C.A."/>
        </authorList>
    </citation>
    <scope>NUCLEOTIDE SEQUENCE [LARGE SCALE GENOMIC DNA]</scope>
    <source>
        <strain evidence="10 11">CCUG 51432</strain>
    </source>
</reference>
<keyword evidence="5" id="KW-0804">Transcription</keyword>
<dbReference type="RefSeq" id="WP_126810146.1">
    <property type="nucleotide sequence ID" value="NZ_NGKA01000033.1"/>
</dbReference>
<keyword evidence="3" id="KW-0805">Transcription regulation</keyword>
<dbReference type="GO" id="GO:0006355">
    <property type="term" value="P:regulation of DNA-templated transcription"/>
    <property type="evidence" value="ECO:0007669"/>
    <property type="project" value="InterPro"/>
</dbReference>
<evidence type="ECO:0000256" key="2">
    <source>
        <dbReference type="ARBA" id="ARBA00023012"/>
    </source>
</evidence>
<evidence type="ECO:0000256" key="6">
    <source>
        <dbReference type="PROSITE-ProRule" id="PRU00169"/>
    </source>
</evidence>
<evidence type="ECO:0000313" key="10">
    <source>
        <dbReference type="EMBL" id="RSU08875.1"/>
    </source>
</evidence>
<dbReference type="Gene3D" id="3.40.50.2300">
    <property type="match status" value="1"/>
</dbReference>